<evidence type="ECO:0000313" key="11">
    <source>
        <dbReference type="EMBL" id="MFD0930235.1"/>
    </source>
</evidence>
<dbReference type="Pfam" id="PF20154">
    <property type="entry name" value="LNT_N"/>
    <property type="match status" value="1"/>
</dbReference>
<dbReference type="Pfam" id="PF00795">
    <property type="entry name" value="CN_hydrolase"/>
    <property type="match status" value="1"/>
</dbReference>
<feature type="transmembrane region" description="Helical" evidence="9">
    <location>
        <begin position="72"/>
        <end position="92"/>
    </location>
</feature>
<feature type="transmembrane region" description="Helical" evidence="9">
    <location>
        <begin position="135"/>
        <end position="158"/>
    </location>
</feature>
<keyword evidence="12" id="KW-1185">Reference proteome</keyword>
<dbReference type="EMBL" id="JBHTJW010000002">
    <property type="protein sequence ID" value="MFD0930235.1"/>
    <property type="molecule type" value="Genomic_DNA"/>
</dbReference>
<comment type="subcellular location">
    <subcellularLocation>
        <location evidence="1 9">Cell membrane</location>
        <topology evidence="1 9">Multi-pass membrane protein</topology>
    </subcellularLocation>
</comment>
<dbReference type="NCBIfam" id="TIGR00546">
    <property type="entry name" value="lnt"/>
    <property type="match status" value="1"/>
</dbReference>
<dbReference type="PANTHER" id="PTHR38686">
    <property type="entry name" value="APOLIPOPROTEIN N-ACYLTRANSFERASE"/>
    <property type="match status" value="1"/>
</dbReference>
<evidence type="ECO:0000259" key="10">
    <source>
        <dbReference type="PROSITE" id="PS50263"/>
    </source>
</evidence>
<dbReference type="HAMAP" id="MF_01148">
    <property type="entry name" value="Lnt"/>
    <property type="match status" value="1"/>
</dbReference>
<dbReference type="InterPro" id="IPR004563">
    <property type="entry name" value="Apolipo_AcylTrfase"/>
</dbReference>
<organism evidence="11 12">
    <name type="scientific">Methylophilus glucosoxydans</name>
    <dbReference type="NCBI Taxonomy" id="752553"/>
    <lineage>
        <taxon>Bacteria</taxon>
        <taxon>Pseudomonadati</taxon>
        <taxon>Pseudomonadota</taxon>
        <taxon>Betaproteobacteria</taxon>
        <taxon>Nitrosomonadales</taxon>
        <taxon>Methylophilaceae</taxon>
        <taxon>Methylophilus</taxon>
    </lineage>
</organism>
<evidence type="ECO:0000256" key="9">
    <source>
        <dbReference type="HAMAP-Rule" id="MF_01148"/>
    </source>
</evidence>
<comment type="function">
    <text evidence="9">Catalyzes the phospholipid dependent N-acylation of the N-terminal cysteine of apolipoprotein, the last step in lipoprotein maturation.</text>
</comment>
<keyword evidence="4 9" id="KW-0808">Transferase</keyword>
<evidence type="ECO:0000256" key="3">
    <source>
        <dbReference type="ARBA" id="ARBA00022475"/>
    </source>
</evidence>
<accession>A0ABW3GI96</accession>
<reference evidence="12" key="1">
    <citation type="journal article" date="2019" name="Int. J. Syst. Evol. Microbiol.">
        <title>The Global Catalogue of Microorganisms (GCM) 10K type strain sequencing project: providing services to taxonomists for standard genome sequencing and annotation.</title>
        <authorList>
            <consortium name="The Broad Institute Genomics Platform"/>
            <consortium name="The Broad Institute Genome Sequencing Center for Infectious Disease"/>
            <person name="Wu L."/>
            <person name="Ma J."/>
        </authorList>
    </citation>
    <scope>NUCLEOTIDE SEQUENCE [LARGE SCALE GENOMIC DNA]</scope>
    <source>
        <strain evidence="12">CCUG 59685</strain>
    </source>
</reference>
<dbReference type="GO" id="GO:0016746">
    <property type="term" value="F:acyltransferase activity"/>
    <property type="evidence" value="ECO:0007669"/>
    <property type="project" value="UniProtKB-KW"/>
</dbReference>
<evidence type="ECO:0000256" key="5">
    <source>
        <dbReference type="ARBA" id="ARBA00022692"/>
    </source>
</evidence>
<protein>
    <recommendedName>
        <fullName evidence="9">Apolipoprotein N-acyltransferase</fullName>
        <shortName evidence="9">ALP N-acyltransferase</shortName>
        <ecNumber evidence="9">2.3.1.269</ecNumber>
    </recommendedName>
</protein>
<dbReference type="SUPFAM" id="SSF56317">
    <property type="entry name" value="Carbon-nitrogen hydrolase"/>
    <property type="match status" value="1"/>
</dbReference>
<comment type="catalytic activity">
    <reaction evidence="9">
        <text>N-terminal S-1,2-diacyl-sn-glyceryl-L-cysteinyl-[lipoprotein] + a glycerophospholipid = N-acyl-S-1,2-diacyl-sn-glyceryl-L-cysteinyl-[lipoprotein] + a 2-acyl-sn-glycero-3-phospholipid + H(+)</text>
        <dbReference type="Rhea" id="RHEA:48228"/>
        <dbReference type="Rhea" id="RHEA-COMP:14681"/>
        <dbReference type="Rhea" id="RHEA-COMP:14684"/>
        <dbReference type="ChEBI" id="CHEBI:15378"/>
        <dbReference type="ChEBI" id="CHEBI:136912"/>
        <dbReference type="ChEBI" id="CHEBI:140656"/>
        <dbReference type="ChEBI" id="CHEBI:140657"/>
        <dbReference type="ChEBI" id="CHEBI:140660"/>
        <dbReference type="EC" id="2.3.1.269"/>
    </reaction>
</comment>
<dbReference type="CDD" id="cd07571">
    <property type="entry name" value="ALP_N-acyl_transferase"/>
    <property type="match status" value="1"/>
</dbReference>
<dbReference type="InterPro" id="IPR036526">
    <property type="entry name" value="C-N_Hydrolase_sf"/>
</dbReference>
<dbReference type="PANTHER" id="PTHR38686:SF1">
    <property type="entry name" value="APOLIPOPROTEIN N-ACYLTRANSFERASE"/>
    <property type="match status" value="1"/>
</dbReference>
<feature type="domain" description="CN hydrolase" evidence="10">
    <location>
        <begin position="239"/>
        <end position="479"/>
    </location>
</feature>
<feature type="transmembrane region" description="Helical" evidence="9">
    <location>
        <begin position="104"/>
        <end position="128"/>
    </location>
</feature>
<dbReference type="InterPro" id="IPR045378">
    <property type="entry name" value="LNT_N"/>
</dbReference>
<keyword evidence="6 9" id="KW-1133">Transmembrane helix</keyword>
<proteinExistence type="inferred from homology"/>
<dbReference type="EC" id="2.3.1.269" evidence="9"/>
<comment type="caution">
    <text evidence="11">The sequence shown here is derived from an EMBL/GenBank/DDBJ whole genome shotgun (WGS) entry which is preliminary data.</text>
</comment>
<evidence type="ECO:0000256" key="1">
    <source>
        <dbReference type="ARBA" id="ARBA00004651"/>
    </source>
</evidence>
<keyword evidence="3 9" id="KW-1003">Cell membrane</keyword>
<gene>
    <name evidence="9 11" type="primary">lnt</name>
    <name evidence="11" type="ORF">ACFQ1T_10660</name>
</gene>
<evidence type="ECO:0000256" key="2">
    <source>
        <dbReference type="ARBA" id="ARBA00010065"/>
    </source>
</evidence>
<feature type="transmembrane region" description="Helical" evidence="9">
    <location>
        <begin position="209"/>
        <end position="226"/>
    </location>
</feature>
<dbReference type="Proteomes" id="UP001597106">
    <property type="component" value="Unassembled WGS sequence"/>
</dbReference>
<dbReference type="Gene3D" id="3.60.110.10">
    <property type="entry name" value="Carbon-nitrogen hydrolase"/>
    <property type="match status" value="1"/>
</dbReference>
<feature type="transmembrane region" description="Helical" evidence="9">
    <location>
        <begin position="493"/>
        <end position="511"/>
    </location>
</feature>
<evidence type="ECO:0000256" key="8">
    <source>
        <dbReference type="ARBA" id="ARBA00023315"/>
    </source>
</evidence>
<feature type="transmembrane region" description="Helical" evidence="9">
    <location>
        <begin position="178"/>
        <end position="197"/>
    </location>
</feature>
<comment type="similarity">
    <text evidence="2 9">Belongs to the CN hydrolase family. Apolipoprotein N-acyltransferase subfamily.</text>
</comment>
<sequence>MMNFRQVAQLGLSILHAFKSHLHEPAYLLVTAAVSGALTVLGFAPFYFYLVPFATLLVLYWLLDQSSTPGQAGWVGLSFGLGMYAAGLSWMVGTLHDFGEMPSWLAYISTIMLCLYLASFTAAATWLVVYTRSLWFLPVAWGMADWLRSWICSGFPWLTMGYSQVPSSVLSSYLPVMGVYGLSIIVVAMAALIFYMLRFRGHRRWINALSALVIAGIAMTLHHITWTTQIGAPVSVALLQGNISQQTKWSVEQSKQIILSYLDLLDQADARVVVLPETAFPIYRSQAMGKTRGKLLGLASEKQADILIGMLDWQDGAEGRKKFNAVVNYGISGLQIQHKVHLVPFGEFIPLPLLFAPMYAYWFHMPHNDFSVGKRQPLFSLGQAEVAISICYDDLFGGDLAEYARNADYLVSVSNGAWFGKSAGLEQYLQFSQARAIENQKIIVRASNNGVTAFIDKTGEVIKRAPKDERYILRHRVQPYHGSTFYNLWQDTLFWGLELIGFITLIARLWIVKKNSQNHSTCV</sequence>
<name>A0ABW3GI96_9PROT</name>
<keyword evidence="8 9" id="KW-0012">Acyltransferase</keyword>
<evidence type="ECO:0000313" key="12">
    <source>
        <dbReference type="Proteomes" id="UP001597106"/>
    </source>
</evidence>
<dbReference type="RefSeq" id="WP_379076391.1">
    <property type="nucleotide sequence ID" value="NZ_JBHTJW010000002.1"/>
</dbReference>
<dbReference type="InterPro" id="IPR003010">
    <property type="entry name" value="C-N_Hydrolase"/>
</dbReference>
<feature type="transmembrane region" description="Helical" evidence="9">
    <location>
        <begin position="46"/>
        <end position="63"/>
    </location>
</feature>
<dbReference type="PROSITE" id="PS50263">
    <property type="entry name" value="CN_HYDROLASE"/>
    <property type="match status" value="1"/>
</dbReference>
<evidence type="ECO:0000256" key="7">
    <source>
        <dbReference type="ARBA" id="ARBA00023136"/>
    </source>
</evidence>
<evidence type="ECO:0000256" key="6">
    <source>
        <dbReference type="ARBA" id="ARBA00022989"/>
    </source>
</evidence>
<keyword evidence="7 9" id="KW-0472">Membrane</keyword>
<evidence type="ECO:0000256" key="4">
    <source>
        <dbReference type="ARBA" id="ARBA00022679"/>
    </source>
</evidence>
<keyword evidence="5 9" id="KW-0812">Transmembrane</keyword>
<comment type="pathway">
    <text evidence="9">Protein modification; lipoprotein biosynthesis (N-acyl transfer).</text>
</comment>